<name>A0A6A6DWL2_9PEZI</name>
<accession>A0A6A6DWL2</accession>
<evidence type="ECO:0000313" key="3">
    <source>
        <dbReference type="EMBL" id="KAF2182370.1"/>
    </source>
</evidence>
<reference evidence="3" key="1">
    <citation type="journal article" date="2020" name="Stud. Mycol.">
        <title>101 Dothideomycetes genomes: a test case for predicting lifestyles and emergence of pathogens.</title>
        <authorList>
            <person name="Haridas S."/>
            <person name="Albert R."/>
            <person name="Binder M."/>
            <person name="Bloem J."/>
            <person name="Labutti K."/>
            <person name="Salamov A."/>
            <person name="Andreopoulos B."/>
            <person name="Baker S."/>
            <person name="Barry K."/>
            <person name="Bills G."/>
            <person name="Bluhm B."/>
            <person name="Cannon C."/>
            <person name="Castanera R."/>
            <person name="Culley D."/>
            <person name="Daum C."/>
            <person name="Ezra D."/>
            <person name="Gonzalez J."/>
            <person name="Henrissat B."/>
            <person name="Kuo A."/>
            <person name="Liang C."/>
            <person name="Lipzen A."/>
            <person name="Lutzoni F."/>
            <person name="Magnuson J."/>
            <person name="Mondo S."/>
            <person name="Nolan M."/>
            <person name="Ohm R."/>
            <person name="Pangilinan J."/>
            <person name="Park H.-J."/>
            <person name="Ramirez L."/>
            <person name="Alfaro M."/>
            <person name="Sun H."/>
            <person name="Tritt A."/>
            <person name="Yoshinaga Y."/>
            <person name="Zwiers L.-H."/>
            <person name="Turgeon B."/>
            <person name="Goodwin S."/>
            <person name="Spatafora J."/>
            <person name="Crous P."/>
            <person name="Grigoriev I."/>
        </authorList>
    </citation>
    <scope>NUCLEOTIDE SEQUENCE</scope>
    <source>
        <strain evidence="3">CBS 207.26</strain>
    </source>
</reference>
<feature type="chain" id="PRO_5025643913" evidence="2">
    <location>
        <begin position="23"/>
        <end position="130"/>
    </location>
</feature>
<keyword evidence="4" id="KW-1185">Reference proteome</keyword>
<sequence>MYSIRNILVTIALLSAVPLSLGAPETNQDDAIAQYNPNEPTPDDAIAPYNPRDAEEDLDDPLDAEEVLNILEARAVHCGITSAPRQNCQLIACPPDQQCKVTRTGRCGWKKPKRQRPVGCSACKCYVRES</sequence>
<dbReference type="EMBL" id="ML994648">
    <property type="protein sequence ID" value="KAF2182370.1"/>
    <property type="molecule type" value="Genomic_DNA"/>
</dbReference>
<gene>
    <name evidence="3" type="ORF">K469DRAFT_690839</name>
</gene>
<dbReference type="OrthoDB" id="3935568at2759"/>
<evidence type="ECO:0000313" key="4">
    <source>
        <dbReference type="Proteomes" id="UP000800200"/>
    </source>
</evidence>
<dbReference type="Proteomes" id="UP000800200">
    <property type="component" value="Unassembled WGS sequence"/>
</dbReference>
<evidence type="ECO:0000256" key="2">
    <source>
        <dbReference type="SAM" id="SignalP"/>
    </source>
</evidence>
<proteinExistence type="predicted"/>
<feature type="signal peptide" evidence="2">
    <location>
        <begin position="1"/>
        <end position="22"/>
    </location>
</feature>
<evidence type="ECO:0000256" key="1">
    <source>
        <dbReference type="SAM" id="MobiDB-lite"/>
    </source>
</evidence>
<keyword evidence="2" id="KW-0732">Signal</keyword>
<feature type="region of interest" description="Disordered" evidence="1">
    <location>
        <begin position="28"/>
        <end position="57"/>
    </location>
</feature>
<organism evidence="3 4">
    <name type="scientific">Zopfia rhizophila CBS 207.26</name>
    <dbReference type="NCBI Taxonomy" id="1314779"/>
    <lineage>
        <taxon>Eukaryota</taxon>
        <taxon>Fungi</taxon>
        <taxon>Dikarya</taxon>
        <taxon>Ascomycota</taxon>
        <taxon>Pezizomycotina</taxon>
        <taxon>Dothideomycetes</taxon>
        <taxon>Dothideomycetes incertae sedis</taxon>
        <taxon>Zopfiaceae</taxon>
        <taxon>Zopfia</taxon>
    </lineage>
</organism>
<dbReference type="AlphaFoldDB" id="A0A6A6DWL2"/>
<protein>
    <submittedName>
        <fullName evidence="3">Uncharacterized protein</fullName>
    </submittedName>
</protein>